<keyword evidence="5" id="KW-0805">Transcription regulation</keyword>
<evidence type="ECO:0000256" key="8">
    <source>
        <dbReference type="ARBA" id="ARBA00023163"/>
    </source>
</evidence>
<keyword evidence="9" id="KW-0505">Motor protein</keyword>
<organism evidence="11 13">
    <name type="scientific">Medicago truncatula</name>
    <name type="common">Barrel medic</name>
    <name type="synonym">Medicago tribuloides</name>
    <dbReference type="NCBI Taxonomy" id="3880"/>
    <lineage>
        <taxon>Eukaryota</taxon>
        <taxon>Viridiplantae</taxon>
        <taxon>Streptophyta</taxon>
        <taxon>Embryophyta</taxon>
        <taxon>Tracheophyta</taxon>
        <taxon>Spermatophyta</taxon>
        <taxon>Magnoliopsida</taxon>
        <taxon>eudicotyledons</taxon>
        <taxon>Gunneridae</taxon>
        <taxon>Pentapetalae</taxon>
        <taxon>rosids</taxon>
        <taxon>fabids</taxon>
        <taxon>Fabales</taxon>
        <taxon>Fabaceae</taxon>
        <taxon>Papilionoideae</taxon>
        <taxon>50 kb inversion clade</taxon>
        <taxon>NPAAA clade</taxon>
        <taxon>Hologalegina</taxon>
        <taxon>IRL clade</taxon>
        <taxon>Trifolieae</taxon>
        <taxon>Medicago</taxon>
    </lineage>
</organism>
<comment type="subcellular location">
    <subcellularLocation>
        <location evidence="1">Nucleus</location>
    </subcellularLocation>
</comment>
<dbReference type="Proteomes" id="UP000002051">
    <property type="component" value="Unassembled WGS sequence"/>
</dbReference>
<reference evidence="11 13" key="2">
    <citation type="journal article" date="2014" name="BMC Genomics">
        <title>An improved genome release (version Mt4.0) for the model legume Medicago truncatula.</title>
        <authorList>
            <person name="Tang H."/>
            <person name="Krishnakumar V."/>
            <person name="Bidwell S."/>
            <person name="Rosen B."/>
            <person name="Chan A."/>
            <person name="Zhou S."/>
            <person name="Gentzbittel L."/>
            <person name="Childs K.L."/>
            <person name="Yandell M."/>
            <person name="Gundlach H."/>
            <person name="Mayer K.F."/>
            <person name="Schwartz D.C."/>
            <person name="Town C.D."/>
        </authorList>
    </citation>
    <scope>GENOME REANNOTATION</scope>
    <source>
        <strain evidence="12 13">cv. Jemalong A17</strain>
    </source>
</reference>
<dbReference type="InterPro" id="IPR044986">
    <property type="entry name" value="KIF15/KIN-12"/>
</dbReference>
<dbReference type="GO" id="GO:0005874">
    <property type="term" value="C:microtubule"/>
    <property type="evidence" value="ECO:0007669"/>
    <property type="project" value="UniProtKB-KW"/>
</dbReference>
<accession>G7I6H7</accession>
<dbReference type="PaxDb" id="3880-AES59654"/>
<gene>
    <name evidence="11" type="ordered locus">MTR_1g023840</name>
</gene>
<evidence type="ECO:0000256" key="9">
    <source>
        <dbReference type="ARBA" id="ARBA00023175"/>
    </source>
</evidence>
<keyword evidence="8" id="KW-0804">Transcription</keyword>
<keyword evidence="13" id="KW-1185">Reference proteome</keyword>
<dbReference type="GO" id="GO:0003677">
    <property type="term" value="F:DNA binding"/>
    <property type="evidence" value="ECO:0007669"/>
    <property type="project" value="UniProtKB-KW"/>
</dbReference>
<dbReference type="STRING" id="3880.G7I6H7"/>
<evidence type="ECO:0000256" key="6">
    <source>
        <dbReference type="ARBA" id="ARBA00023054"/>
    </source>
</evidence>
<dbReference type="Gene3D" id="3.40.850.10">
    <property type="entry name" value="Kinesin motor domain"/>
    <property type="match status" value="1"/>
</dbReference>
<proteinExistence type="predicted"/>
<keyword evidence="7" id="KW-0238">DNA-binding</keyword>
<reference evidence="12" key="3">
    <citation type="submission" date="2015-04" db="UniProtKB">
        <authorList>
            <consortium name="EnsemblPlants"/>
        </authorList>
    </citation>
    <scope>IDENTIFICATION</scope>
    <source>
        <strain evidence="12">cv. Jemalong A17</strain>
    </source>
</reference>
<keyword evidence="2" id="KW-0493">Microtubule</keyword>
<evidence type="ECO:0000256" key="1">
    <source>
        <dbReference type="ARBA" id="ARBA00004123"/>
    </source>
</evidence>
<keyword evidence="6" id="KW-0175">Coiled coil</keyword>
<evidence type="ECO:0000256" key="5">
    <source>
        <dbReference type="ARBA" id="ARBA00023015"/>
    </source>
</evidence>
<keyword evidence="10" id="KW-0539">Nucleus</keyword>
<dbReference type="GO" id="GO:0005524">
    <property type="term" value="F:ATP binding"/>
    <property type="evidence" value="ECO:0007669"/>
    <property type="project" value="UniProtKB-KW"/>
</dbReference>
<sequence>MIIPSDGILVMRFYRTFVHILTASEIDYGYLVVPWFGFGEDALPTTVTQLSIIDHYGNIWKCDMIFIRMENTIFCRIGGDWRLLSAARRLVKGHAIKLVVTENTRNGYFGGTANRKVDATHMNCESSRSHSVFTCIIES</sequence>
<evidence type="ECO:0000256" key="2">
    <source>
        <dbReference type="ARBA" id="ARBA00022701"/>
    </source>
</evidence>
<dbReference type="PANTHER" id="PTHR37739">
    <property type="entry name" value="KINESIN-LIKE PROTEIN KIN-12D"/>
    <property type="match status" value="1"/>
</dbReference>
<dbReference type="EnsemblPlants" id="AES59654">
    <property type="protein sequence ID" value="AES59654"/>
    <property type="gene ID" value="MTR_1g023840"/>
</dbReference>
<evidence type="ECO:0000256" key="7">
    <source>
        <dbReference type="ARBA" id="ARBA00023125"/>
    </source>
</evidence>
<accession>A0A0C3UKL7</accession>
<protein>
    <submittedName>
        <fullName evidence="11">Kinesin motor domain protein</fullName>
    </submittedName>
</protein>
<dbReference type="InterPro" id="IPR015300">
    <property type="entry name" value="DNA-bd_pseudobarrel_sf"/>
</dbReference>
<name>G7I6H7_MEDTR</name>
<dbReference type="InterPro" id="IPR027417">
    <property type="entry name" value="P-loop_NTPase"/>
</dbReference>
<reference evidence="11 13" key="1">
    <citation type="journal article" date="2011" name="Nature">
        <title>The Medicago genome provides insight into the evolution of rhizobial symbioses.</title>
        <authorList>
            <person name="Young N.D."/>
            <person name="Debelle F."/>
            <person name="Oldroyd G.E."/>
            <person name="Geurts R."/>
            <person name="Cannon S.B."/>
            <person name="Udvardi M.K."/>
            <person name="Benedito V.A."/>
            <person name="Mayer K.F."/>
            <person name="Gouzy J."/>
            <person name="Schoof H."/>
            <person name="Van de Peer Y."/>
            <person name="Proost S."/>
            <person name="Cook D.R."/>
            <person name="Meyers B.C."/>
            <person name="Spannagl M."/>
            <person name="Cheung F."/>
            <person name="De Mita S."/>
            <person name="Krishnakumar V."/>
            <person name="Gundlach H."/>
            <person name="Zhou S."/>
            <person name="Mudge J."/>
            <person name="Bharti A.K."/>
            <person name="Murray J.D."/>
            <person name="Naoumkina M.A."/>
            <person name="Rosen B."/>
            <person name="Silverstein K.A."/>
            <person name="Tang H."/>
            <person name="Rombauts S."/>
            <person name="Zhao P.X."/>
            <person name="Zhou P."/>
            <person name="Barbe V."/>
            <person name="Bardou P."/>
            <person name="Bechner M."/>
            <person name="Bellec A."/>
            <person name="Berger A."/>
            <person name="Berges H."/>
            <person name="Bidwell S."/>
            <person name="Bisseling T."/>
            <person name="Choisne N."/>
            <person name="Couloux A."/>
            <person name="Denny R."/>
            <person name="Deshpande S."/>
            <person name="Dai X."/>
            <person name="Doyle J.J."/>
            <person name="Dudez A.M."/>
            <person name="Farmer A.D."/>
            <person name="Fouteau S."/>
            <person name="Franken C."/>
            <person name="Gibelin C."/>
            <person name="Gish J."/>
            <person name="Goldstein S."/>
            <person name="Gonzalez A.J."/>
            <person name="Green P.J."/>
            <person name="Hallab A."/>
            <person name="Hartog M."/>
            <person name="Hua A."/>
            <person name="Humphray S.J."/>
            <person name="Jeong D.H."/>
            <person name="Jing Y."/>
            <person name="Jocker A."/>
            <person name="Kenton S.M."/>
            <person name="Kim D.J."/>
            <person name="Klee K."/>
            <person name="Lai H."/>
            <person name="Lang C."/>
            <person name="Lin S."/>
            <person name="Macmil S.L."/>
            <person name="Magdelenat G."/>
            <person name="Matthews L."/>
            <person name="McCorrison J."/>
            <person name="Monaghan E.L."/>
            <person name="Mun J.H."/>
            <person name="Najar F.Z."/>
            <person name="Nicholson C."/>
            <person name="Noirot C."/>
            <person name="O'Bleness M."/>
            <person name="Paule C.R."/>
            <person name="Poulain J."/>
            <person name="Prion F."/>
            <person name="Qin B."/>
            <person name="Qu C."/>
            <person name="Retzel E.F."/>
            <person name="Riddle C."/>
            <person name="Sallet E."/>
            <person name="Samain S."/>
            <person name="Samson N."/>
            <person name="Sanders I."/>
            <person name="Saurat O."/>
            <person name="Scarpelli C."/>
            <person name="Schiex T."/>
            <person name="Segurens B."/>
            <person name="Severin A.J."/>
            <person name="Sherrier D.J."/>
            <person name="Shi R."/>
            <person name="Sims S."/>
            <person name="Singer S.R."/>
            <person name="Sinharoy S."/>
            <person name="Sterck L."/>
            <person name="Viollet A."/>
            <person name="Wang B.B."/>
            <person name="Wang K."/>
            <person name="Wang M."/>
            <person name="Wang X."/>
            <person name="Warfsmann J."/>
            <person name="Weissenbach J."/>
            <person name="White D.D."/>
            <person name="White J.D."/>
            <person name="Wiley G.B."/>
            <person name="Wincker P."/>
            <person name="Xing Y."/>
            <person name="Yang L."/>
            <person name="Yao Z."/>
            <person name="Ying F."/>
            <person name="Zhai J."/>
            <person name="Zhou L."/>
            <person name="Zuber A."/>
            <person name="Denarie J."/>
            <person name="Dixon R.A."/>
            <person name="May G.D."/>
            <person name="Schwartz D.C."/>
            <person name="Rogers J."/>
            <person name="Quetier F."/>
            <person name="Town C.D."/>
            <person name="Roe B.A."/>
        </authorList>
    </citation>
    <scope>NUCLEOTIDE SEQUENCE [LARGE SCALE GENOMIC DNA]</scope>
    <source>
        <strain evidence="11">A17</strain>
        <strain evidence="12 13">cv. Jemalong A17</strain>
    </source>
</reference>
<dbReference type="PANTHER" id="PTHR37739:SF18">
    <property type="entry name" value="KINESIN-LIKE PROTEIN KIN-12C"/>
    <property type="match status" value="1"/>
</dbReference>
<keyword evidence="3" id="KW-0547">Nucleotide-binding</keyword>
<evidence type="ECO:0000256" key="4">
    <source>
        <dbReference type="ARBA" id="ARBA00022840"/>
    </source>
</evidence>
<evidence type="ECO:0000256" key="3">
    <source>
        <dbReference type="ARBA" id="ARBA00022741"/>
    </source>
</evidence>
<evidence type="ECO:0000313" key="12">
    <source>
        <dbReference type="EnsemblPlants" id="AES59654"/>
    </source>
</evidence>
<dbReference type="SUPFAM" id="SSF101936">
    <property type="entry name" value="DNA-binding pseudobarrel domain"/>
    <property type="match status" value="1"/>
</dbReference>
<dbReference type="SUPFAM" id="SSF52540">
    <property type="entry name" value="P-loop containing nucleoside triphosphate hydrolases"/>
    <property type="match status" value="1"/>
</dbReference>
<evidence type="ECO:0000313" key="13">
    <source>
        <dbReference type="Proteomes" id="UP000002051"/>
    </source>
</evidence>
<dbReference type="HOGENOM" id="CLU_1848059_0_0_1"/>
<evidence type="ECO:0000313" key="11">
    <source>
        <dbReference type="EMBL" id="AES59654.2"/>
    </source>
</evidence>
<keyword evidence="4" id="KW-0067">ATP-binding</keyword>
<dbReference type="EMBL" id="CM001217">
    <property type="protein sequence ID" value="AES59654.2"/>
    <property type="molecule type" value="Genomic_DNA"/>
</dbReference>
<evidence type="ECO:0000256" key="10">
    <source>
        <dbReference type="ARBA" id="ARBA00023242"/>
    </source>
</evidence>
<dbReference type="GO" id="GO:0005634">
    <property type="term" value="C:nucleus"/>
    <property type="evidence" value="ECO:0007669"/>
    <property type="project" value="UniProtKB-SubCell"/>
</dbReference>
<dbReference type="InterPro" id="IPR036961">
    <property type="entry name" value="Kinesin_motor_dom_sf"/>
</dbReference>
<dbReference type="AlphaFoldDB" id="G7I6H7"/>